<keyword evidence="2" id="KW-1185">Reference proteome</keyword>
<dbReference type="Proteomes" id="UP000197068">
    <property type="component" value="Unassembled WGS sequence"/>
</dbReference>
<comment type="caution">
    <text evidence="1">The sequence shown here is derived from an EMBL/GenBank/DDBJ whole genome shotgun (WGS) entry which is preliminary data.</text>
</comment>
<sequence length="31" mass="3611">MTTLAHVEFMSEFMSEFNMKIEFAHVLSTSD</sequence>
<organism evidence="1 2">
    <name type="scientific">Colwellia marinimaniae</name>
    <dbReference type="NCBI Taxonomy" id="1513592"/>
    <lineage>
        <taxon>Bacteria</taxon>
        <taxon>Pseudomonadati</taxon>
        <taxon>Pseudomonadota</taxon>
        <taxon>Gammaproteobacteria</taxon>
        <taxon>Alteromonadales</taxon>
        <taxon>Colwelliaceae</taxon>
        <taxon>Colwellia</taxon>
    </lineage>
</organism>
<gene>
    <name evidence="1" type="ORF">MTCD1_02718</name>
</gene>
<dbReference type="EMBL" id="BDQM01000025">
    <property type="protein sequence ID" value="GAW97092.1"/>
    <property type="molecule type" value="Genomic_DNA"/>
</dbReference>
<evidence type="ECO:0000313" key="1">
    <source>
        <dbReference type="EMBL" id="GAW97092.1"/>
    </source>
</evidence>
<protein>
    <submittedName>
        <fullName evidence="1">Uncharacterized protein</fullName>
    </submittedName>
</protein>
<name>A0ABQ0MXI3_9GAMM</name>
<accession>A0ABQ0MXI3</accession>
<proteinExistence type="predicted"/>
<reference evidence="1 2" key="1">
    <citation type="submission" date="2017-06" db="EMBL/GenBank/DDBJ databases">
        <title>Whole Genome Sequences of Colwellia marinimaniae MTCD1.</title>
        <authorList>
            <person name="Kusumoto H."/>
            <person name="Inoue M."/>
            <person name="Tanikawa K."/>
            <person name="Maeji H."/>
            <person name="Cameron J.H."/>
            <person name="Bartlett D.H."/>
        </authorList>
    </citation>
    <scope>NUCLEOTIDE SEQUENCE [LARGE SCALE GENOMIC DNA]</scope>
    <source>
        <strain evidence="1 2">MTCD1</strain>
    </source>
</reference>
<evidence type="ECO:0000313" key="2">
    <source>
        <dbReference type="Proteomes" id="UP000197068"/>
    </source>
</evidence>